<dbReference type="InterPro" id="IPR006680">
    <property type="entry name" value="Amidohydro-rel"/>
</dbReference>
<dbReference type="EC" id="3.5.2.2" evidence="7"/>
<keyword evidence="3" id="KW-0479">Metal-binding</keyword>
<dbReference type="PANTHER" id="PTHR11647:SF1">
    <property type="entry name" value="COLLAPSIN RESPONSE MEDIATOR PROTEIN"/>
    <property type="match status" value="1"/>
</dbReference>
<dbReference type="InterPro" id="IPR032466">
    <property type="entry name" value="Metal_Hydrolase"/>
</dbReference>
<dbReference type="GO" id="GO:0046872">
    <property type="term" value="F:metal ion binding"/>
    <property type="evidence" value="ECO:0007669"/>
    <property type="project" value="UniProtKB-KW"/>
</dbReference>
<dbReference type="Gene3D" id="2.30.40.10">
    <property type="entry name" value="Urease, subunit C, domain 1"/>
    <property type="match status" value="1"/>
</dbReference>
<accession>A0A848BW04</accession>
<dbReference type="GO" id="GO:0005829">
    <property type="term" value="C:cytosol"/>
    <property type="evidence" value="ECO:0007669"/>
    <property type="project" value="TreeGrafter"/>
</dbReference>
<comment type="cofactor">
    <cofactor evidence="1">
        <name>Zn(2+)</name>
        <dbReference type="ChEBI" id="CHEBI:29105"/>
    </cofactor>
</comment>
<evidence type="ECO:0000313" key="8">
    <source>
        <dbReference type="Proteomes" id="UP000591071"/>
    </source>
</evidence>
<dbReference type="EMBL" id="JABAFG010000002">
    <property type="protein sequence ID" value="NME27247.1"/>
    <property type="molecule type" value="Genomic_DNA"/>
</dbReference>
<comment type="similarity">
    <text evidence="2">Belongs to the metallo-dependent hydrolases superfamily. Hydantoinase/dihydropyrimidinase family.</text>
</comment>
<dbReference type="Proteomes" id="UP000591071">
    <property type="component" value="Unassembled WGS sequence"/>
</dbReference>
<name>A0A848BW04_9FIRM</name>
<dbReference type="RefSeq" id="WP_170087069.1">
    <property type="nucleotide sequence ID" value="NZ_JABAFG010000002.1"/>
</dbReference>
<gene>
    <name evidence="7" type="primary">hydA</name>
    <name evidence="7" type="ORF">HF872_01200</name>
</gene>
<dbReference type="PANTHER" id="PTHR11647">
    <property type="entry name" value="HYDRANTOINASE/DIHYDROPYRIMIDINASE FAMILY MEMBER"/>
    <property type="match status" value="1"/>
</dbReference>
<evidence type="ECO:0000256" key="2">
    <source>
        <dbReference type="ARBA" id="ARBA00008829"/>
    </source>
</evidence>
<protein>
    <submittedName>
        <fullName evidence="7">Dihydropyrimidinase</fullName>
        <ecNumber evidence="7">3.5.2.2</ecNumber>
    </submittedName>
</protein>
<evidence type="ECO:0000259" key="6">
    <source>
        <dbReference type="Pfam" id="PF01979"/>
    </source>
</evidence>
<dbReference type="Gene3D" id="3.20.20.140">
    <property type="entry name" value="Metal-dependent hydrolases"/>
    <property type="match status" value="1"/>
</dbReference>
<sequence>MQYVIKNGIVCLEGQHVRTDLKINDGIIEELGKGIYHGSEEVIDADGMYVCPGGIDPHTHMDLQQSPKYRACDTFYTGGIAAACGGTTTIIDHMAFGPVGCSLHHQFDVYRKLAADCPVDYSFHGVFQHVDADILKELGDIIDEGFPSFKAYTTYGFPITEPQLMPILRVMKEHHGLLTVHAENDTITNTLRKELKPDELLPIGQALTRPNIAEAESVNMLLSVARADGDAPVYVVHLSAHESLDQVRLARREGQKNIYVETCPQYLLLTEDKFRDGGPEEGIKYMMAPPLRKKEDNEAIWQGLRDGSVQVIATDHCPFTEKEKLENVADFRNCPGGVSGVEERMPLLFSEGVLKGRISLERFVQATSTNAAKIFGLYPKKGTLMPGSDADVILINPAKTHTFGRDTLHTTCGYSPYDGMTTDCAIDLVMLRGQIIARDNTFTGQKGYGTLLHRKRTIAYEDIVRE</sequence>
<dbReference type="SUPFAM" id="SSF51338">
    <property type="entry name" value="Composite domain of metallo-dependent hydrolases"/>
    <property type="match status" value="1"/>
</dbReference>
<dbReference type="InterPro" id="IPR011778">
    <property type="entry name" value="Hydantoinase/dihydroPyrase"/>
</dbReference>
<reference evidence="7 8" key="1">
    <citation type="submission" date="2020-04" db="EMBL/GenBank/DDBJ databases">
        <authorList>
            <person name="Hitch T.C.A."/>
            <person name="Wylensek D."/>
            <person name="Clavel T."/>
        </authorList>
    </citation>
    <scope>NUCLEOTIDE SEQUENCE [LARGE SCALE GENOMIC DNA]</scope>
    <source>
        <strain evidence="7 8">Oil-RF-744-FAT-WT-6-1</strain>
    </source>
</reference>
<comment type="caution">
    <text evidence="7">The sequence shown here is derived from an EMBL/GenBank/DDBJ whole genome shotgun (WGS) entry which is preliminary data.</text>
</comment>
<proteinExistence type="inferred from homology"/>
<dbReference type="FunFam" id="3.20.20.140:FF:000174">
    <property type="entry name" value="Dihydropyrimidinase-related protein 2"/>
    <property type="match status" value="1"/>
</dbReference>
<evidence type="ECO:0000256" key="4">
    <source>
        <dbReference type="ARBA" id="ARBA00022801"/>
    </source>
</evidence>
<comment type="PTM">
    <text evidence="5">Carbamylation allows a single lysine to coordinate two divalent metal cations.</text>
</comment>
<dbReference type="GO" id="GO:0004157">
    <property type="term" value="F:dihydropyrimidinase activity"/>
    <property type="evidence" value="ECO:0007669"/>
    <property type="project" value="UniProtKB-EC"/>
</dbReference>
<evidence type="ECO:0000256" key="3">
    <source>
        <dbReference type="ARBA" id="ARBA00022723"/>
    </source>
</evidence>
<keyword evidence="4 7" id="KW-0378">Hydrolase</keyword>
<dbReference type="Pfam" id="PF01979">
    <property type="entry name" value="Amidohydro_1"/>
    <property type="match status" value="1"/>
</dbReference>
<evidence type="ECO:0000313" key="7">
    <source>
        <dbReference type="EMBL" id="NME27247.1"/>
    </source>
</evidence>
<evidence type="ECO:0000256" key="5">
    <source>
        <dbReference type="PIRSR" id="PIRSR611778-50"/>
    </source>
</evidence>
<dbReference type="SUPFAM" id="SSF51556">
    <property type="entry name" value="Metallo-dependent hydrolases"/>
    <property type="match status" value="1"/>
</dbReference>
<dbReference type="NCBIfam" id="TIGR02033">
    <property type="entry name" value="D-hydantoinase"/>
    <property type="match status" value="1"/>
</dbReference>
<organism evidence="7 8">
    <name type="scientific">Megasphaera hexanoica</name>
    <dbReference type="NCBI Taxonomy" id="1675036"/>
    <lineage>
        <taxon>Bacteria</taxon>
        <taxon>Bacillati</taxon>
        <taxon>Bacillota</taxon>
        <taxon>Negativicutes</taxon>
        <taxon>Veillonellales</taxon>
        <taxon>Veillonellaceae</taxon>
        <taxon>Megasphaera</taxon>
    </lineage>
</organism>
<evidence type="ECO:0000256" key="1">
    <source>
        <dbReference type="ARBA" id="ARBA00001947"/>
    </source>
</evidence>
<dbReference type="InterPro" id="IPR011059">
    <property type="entry name" value="Metal-dep_hydrolase_composite"/>
</dbReference>
<feature type="domain" description="Amidohydrolase-related" evidence="6">
    <location>
        <begin position="49"/>
        <end position="435"/>
    </location>
</feature>
<feature type="modified residue" description="N6-carboxylysine" evidence="5">
    <location>
        <position position="150"/>
    </location>
</feature>
<dbReference type="InterPro" id="IPR050378">
    <property type="entry name" value="Metallo-dep_Hydrolases_sf"/>
</dbReference>
<dbReference type="AlphaFoldDB" id="A0A848BW04"/>